<reference evidence="2" key="1">
    <citation type="submission" date="2014-09" db="EMBL/GenBank/DDBJ databases">
        <authorList>
            <person name="Magalhaes I.L.F."/>
            <person name="Oliveira U."/>
            <person name="Santos F.R."/>
            <person name="Vidigal T.H.D.A."/>
            <person name="Brescovit A.D."/>
            <person name="Santos A.J."/>
        </authorList>
    </citation>
    <scope>NUCLEOTIDE SEQUENCE</scope>
    <source>
        <tissue evidence="2">Shoot tissue taken approximately 20 cm above the soil surface</tissue>
    </source>
</reference>
<feature type="region of interest" description="Disordered" evidence="1">
    <location>
        <begin position="166"/>
        <end position="188"/>
    </location>
</feature>
<reference evidence="2" key="2">
    <citation type="journal article" date="2015" name="Data Brief">
        <title>Shoot transcriptome of the giant reed, Arundo donax.</title>
        <authorList>
            <person name="Barrero R.A."/>
            <person name="Guerrero F.D."/>
            <person name="Moolhuijzen P."/>
            <person name="Goolsby J.A."/>
            <person name="Tidwell J."/>
            <person name="Bellgard S.E."/>
            <person name="Bellgard M.I."/>
        </authorList>
    </citation>
    <scope>NUCLEOTIDE SEQUENCE</scope>
    <source>
        <tissue evidence="2">Shoot tissue taken approximately 20 cm above the soil surface</tissue>
    </source>
</reference>
<sequence length="188" mass="19103">MSRRGLRADTIPHVWLGGAAVPMAGLTLCLESASSLDLKRLDNGVLHAGVPALAVGRGLAGSSQRQGVGDALVEVELPAAEGLDALALVEVTPFHEGGAVAATEEHDGGGGGAGRSGAAVGDVERRDHDAGPPGAIGAAQPEQGALSRHIHRGRWCLRLRGFSLSGQAPHSASYPPTPCRSLEPGRGR</sequence>
<name>A0A0A9HSM3_ARUDO</name>
<evidence type="ECO:0000256" key="1">
    <source>
        <dbReference type="SAM" id="MobiDB-lite"/>
    </source>
</evidence>
<dbReference type="EMBL" id="GBRH01160000">
    <property type="protein sequence ID" value="JAE37896.1"/>
    <property type="molecule type" value="Transcribed_RNA"/>
</dbReference>
<proteinExistence type="predicted"/>
<feature type="compositionally biased region" description="Low complexity" evidence="1">
    <location>
        <begin position="131"/>
        <end position="145"/>
    </location>
</feature>
<feature type="region of interest" description="Disordered" evidence="1">
    <location>
        <begin position="101"/>
        <end position="145"/>
    </location>
</feature>
<evidence type="ECO:0000313" key="2">
    <source>
        <dbReference type="EMBL" id="JAE37896.1"/>
    </source>
</evidence>
<protein>
    <submittedName>
        <fullName evidence="2">Uncharacterized protein</fullName>
    </submittedName>
</protein>
<dbReference type="AlphaFoldDB" id="A0A0A9HSM3"/>
<organism evidence="2">
    <name type="scientific">Arundo donax</name>
    <name type="common">Giant reed</name>
    <name type="synonym">Donax arundinaceus</name>
    <dbReference type="NCBI Taxonomy" id="35708"/>
    <lineage>
        <taxon>Eukaryota</taxon>
        <taxon>Viridiplantae</taxon>
        <taxon>Streptophyta</taxon>
        <taxon>Embryophyta</taxon>
        <taxon>Tracheophyta</taxon>
        <taxon>Spermatophyta</taxon>
        <taxon>Magnoliopsida</taxon>
        <taxon>Liliopsida</taxon>
        <taxon>Poales</taxon>
        <taxon>Poaceae</taxon>
        <taxon>PACMAD clade</taxon>
        <taxon>Arundinoideae</taxon>
        <taxon>Arundineae</taxon>
        <taxon>Arundo</taxon>
    </lineage>
</organism>
<accession>A0A0A9HSM3</accession>